<feature type="region of interest" description="Disordered" evidence="9">
    <location>
        <begin position="1"/>
        <end position="22"/>
    </location>
</feature>
<evidence type="ECO:0000256" key="8">
    <source>
        <dbReference type="ARBA" id="ARBA00023169"/>
    </source>
</evidence>
<sequence length="251" mass="28755">MVAMPAQSIASTRSRAVKSEDRPVHGQAFFDYDDYSSEEDDDDSSEFSTGFDWFRILDIALSLIALTVFAPLLLVVGIAVKLTSEGPAIFRHRRIGRDGREFYCFKFRTMVCDADKRLAVLLRENPAARAEWERDHKLRNDPRITPIGAFLRKTSLDELPQIFNVLLGTMSWVGPRPIVAGEIIRYGRRFNAYCKVRPGITGLWQISGRNDTSYRRRVAMDVLYVRTRSPLLYSMIIFRTIPAVLRQHGSY</sequence>
<comment type="similarity">
    <text evidence="2">Belongs to the bacterial sugar transferase family.</text>
</comment>
<name>A0ABY7TVT3_9SPHN</name>
<dbReference type="EMBL" id="CP117417">
    <property type="protein sequence ID" value="WCT77136.1"/>
    <property type="molecule type" value="Genomic_DNA"/>
</dbReference>
<protein>
    <submittedName>
        <fullName evidence="12">Sugar transferase</fullName>
    </submittedName>
</protein>
<dbReference type="RefSeq" id="WP_273617525.1">
    <property type="nucleotide sequence ID" value="NZ_CP117417.1"/>
</dbReference>
<proteinExistence type="inferred from homology"/>
<evidence type="ECO:0000259" key="11">
    <source>
        <dbReference type="Pfam" id="PF02397"/>
    </source>
</evidence>
<dbReference type="PANTHER" id="PTHR30576:SF4">
    <property type="entry name" value="UNDECAPRENYL-PHOSPHATE GALACTOSE PHOSPHOTRANSFERASE"/>
    <property type="match status" value="1"/>
</dbReference>
<evidence type="ECO:0000313" key="12">
    <source>
        <dbReference type="EMBL" id="WCT77136.1"/>
    </source>
</evidence>
<evidence type="ECO:0000256" key="5">
    <source>
        <dbReference type="ARBA" id="ARBA00022692"/>
    </source>
</evidence>
<accession>A0ABY7TVT3</accession>
<organism evidence="12 13">
    <name type="scientific">Novosphingobium humi</name>
    <dbReference type="NCBI Taxonomy" id="2282397"/>
    <lineage>
        <taxon>Bacteria</taxon>
        <taxon>Pseudomonadati</taxon>
        <taxon>Pseudomonadota</taxon>
        <taxon>Alphaproteobacteria</taxon>
        <taxon>Sphingomonadales</taxon>
        <taxon>Sphingomonadaceae</taxon>
        <taxon>Novosphingobium</taxon>
    </lineage>
</organism>
<keyword evidence="6 10" id="KW-1133">Transmembrane helix</keyword>
<evidence type="ECO:0000256" key="9">
    <source>
        <dbReference type="SAM" id="MobiDB-lite"/>
    </source>
</evidence>
<feature type="transmembrane region" description="Helical" evidence="10">
    <location>
        <begin position="59"/>
        <end position="84"/>
    </location>
</feature>
<keyword evidence="13" id="KW-1185">Reference proteome</keyword>
<keyword evidence="3" id="KW-1003">Cell membrane</keyword>
<gene>
    <name evidence="12" type="ORF">PQ457_14610</name>
</gene>
<keyword evidence="8" id="KW-0270">Exopolysaccharide synthesis</keyword>
<comment type="subcellular location">
    <subcellularLocation>
        <location evidence="1">Cell membrane</location>
    </subcellularLocation>
</comment>
<evidence type="ECO:0000256" key="10">
    <source>
        <dbReference type="SAM" id="Phobius"/>
    </source>
</evidence>
<dbReference type="GO" id="GO:0016740">
    <property type="term" value="F:transferase activity"/>
    <property type="evidence" value="ECO:0007669"/>
    <property type="project" value="UniProtKB-KW"/>
</dbReference>
<evidence type="ECO:0000256" key="2">
    <source>
        <dbReference type="ARBA" id="ARBA00006464"/>
    </source>
</evidence>
<evidence type="ECO:0000256" key="7">
    <source>
        <dbReference type="ARBA" id="ARBA00023136"/>
    </source>
</evidence>
<evidence type="ECO:0000256" key="3">
    <source>
        <dbReference type="ARBA" id="ARBA00022475"/>
    </source>
</evidence>
<keyword evidence="7 10" id="KW-0472">Membrane</keyword>
<dbReference type="Proteomes" id="UP001218231">
    <property type="component" value="Chromosome"/>
</dbReference>
<reference evidence="12 13" key="1">
    <citation type="submission" date="2023-02" db="EMBL/GenBank/DDBJ databases">
        <title>Genome sequence of Novosphingobium humi KACC 19094.</title>
        <authorList>
            <person name="Kim S."/>
            <person name="Heo J."/>
            <person name="Kwon S.-W."/>
        </authorList>
    </citation>
    <scope>NUCLEOTIDE SEQUENCE [LARGE SCALE GENOMIC DNA]</scope>
    <source>
        <strain evidence="12 13">KACC 19094</strain>
    </source>
</reference>
<dbReference type="Pfam" id="PF02397">
    <property type="entry name" value="Bac_transf"/>
    <property type="match status" value="1"/>
</dbReference>
<feature type="domain" description="Bacterial sugar transferase" evidence="11">
    <location>
        <begin position="55"/>
        <end position="245"/>
    </location>
</feature>
<keyword evidence="5 10" id="KW-0812">Transmembrane</keyword>
<evidence type="ECO:0000256" key="6">
    <source>
        <dbReference type="ARBA" id="ARBA00022989"/>
    </source>
</evidence>
<evidence type="ECO:0000313" key="13">
    <source>
        <dbReference type="Proteomes" id="UP001218231"/>
    </source>
</evidence>
<dbReference type="InterPro" id="IPR003362">
    <property type="entry name" value="Bact_transf"/>
</dbReference>
<evidence type="ECO:0000256" key="1">
    <source>
        <dbReference type="ARBA" id="ARBA00004236"/>
    </source>
</evidence>
<dbReference type="PANTHER" id="PTHR30576">
    <property type="entry name" value="COLANIC BIOSYNTHESIS UDP-GLUCOSE LIPID CARRIER TRANSFERASE"/>
    <property type="match status" value="1"/>
</dbReference>
<keyword evidence="4 12" id="KW-0808">Transferase</keyword>
<evidence type="ECO:0000256" key="4">
    <source>
        <dbReference type="ARBA" id="ARBA00022679"/>
    </source>
</evidence>